<keyword evidence="9 14" id="KW-0460">Magnesium</keyword>
<dbReference type="SMART" id="SM00292">
    <property type="entry name" value="BRCT"/>
    <property type="match status" value="1"/>
</dbReference>
<protein>
    <recommendedName>
        <fullName evidence="3 13">DNA repair protein REV1</fullName>
        <ecNumber evidence="13">2.7.7.-</ecNumber>
    </recommendedName>
</protein>
<dbReference type="InterPro" id="IPR031991">
    <property type="entry name" value="Rev1_C"/>
</dbReference>
<dbReference type="Gene3D" id="1.20.58.1280">
    <property type="entry name" value="DNA repair protein Rev1, C-terminal domain"/>
    <property type="match status" value="1"/>
</dbReference>
<feature type="region of interest" description="Disordered" evidence="15">
    <location>
        <begin position="604"/>
        <end position="643"/>
    </location>
</feature>
<dbReference type="PANTHER" id="PTHR45990:SF1">
    <property type="entry name" value="DNA REPAIR PROTEIN REV1"/>
    <property type="match status" value="1"/>
</dbReference>
<evidence type="ECO:0000256" key="1">
    <source>
        <dbReference type="ARBA" id="ARBA00004123"/>
    </source>
</evidence>
<keyword evidence="5 13" id="KW-0808">Transferase</keyword>
<dbReference type="InterPro" id="IPR012112">
    <property type="entry name" value="REV1"/>
</dbReference>
<keyword evidence="8 13" id="KW-0227">DNA damage</keyword>
<dbReference type="PANTHER" id="PTHR45990">
    <property type="entry name" value="DNA REPAIR PROTEIN REV1"/>
    <property type="match status" value="1"/>
</dbReference>
<dbReference type="CDD" id="cd01701">
    <property type="entry name" value="PolY_Rev1"/>
    <property type="match status" value="1"/>
</dbReference>
<proteinExistence type="inferred from homology"/>
<dbReference type="GO" id="GO:0003684">
    <property type="term" value="F:damaged DNA binding"/>
    <property type="evidence" value="ECO:0007669"/>
    <property type="project" value="UniProtKB-UniRule"/>
</dbReference>
<dbReference type="Gene3D" id="3.40.50.10190">
    <property type="entry name" value="BRCT domain"/>
    <property type="match status" value="1"/>
</dbReference>
<evidence type="ECO:0000256" key="7">
    <source>
        <dbReference type="ARBA" id="ARBA00022723"/>
    </source>
</evidence>
<keyword evidence="12 13" id="KW-0539">Nucleus</keyword>
<comment type="cofactor">
    <cofactor evidence="14">
        <name>Mg(2+)</name>
        <dbReference type="ChEBI" id="CHEBI:18420"/>
    </cofactor>
    <text evidence="14">Binds 2 magnesium ions.</text>
</comment>
<dbReference type="GO" id="GO:0042276">
    <property type="term" value="P:error-prone translesion synthesis"/>
    <property type="evidence" value="ECO:0007669"/>
    <property type="project" value="InterPro"/>
</dbReference>
<feature type="binding site" evidence="14">
    <location>
        <position position="350"/>
    </location>
    <ligand>
        <name>Mg(2+)</name>
        <dbReference type="ChEBI" id="CHEBI:18420"/>
        <label>1</label>
    </ligand>
</feature>
<evidence type="ECO:0000256" key="8">
    <source>
        <dbReference type="ARBA" id="ARBA00022763"/>
    </source>
</evidence>
<dbReference type="SUPFAM" id="SSF100879">
    <property type="entry name" value="Lesion bypass DNA polymerase (Y-family), little finger domain"/>
    <property type="match status" value="1"/>
</dbReference>
<reference evidence="18 19" key="1">
    <citation type="journal article" date="2019" name="Sci. Rep.">
        <title>Comparative genomics of chytrid fungi reveal insights into the obligate biotrophic and pathogenic lifestyle of Synchytrium endobioticum.</title>
        <authorList>
            <person name="van de Vossenberg B.T.L.H."/>
            <person name="Warris S."/>
            <person name="Nguyen H.D.T."/>
            <person name="van Gent-Pelzer M.P.E."/>
            <person name="Joly D.L."/>
            <person name="van de Geest H.C."/>
            <person name="Bonants P.J.M."/>
            <person name="Smith D.S."/>
            <person name="Levesque C.A."/>
            <person name="van der Lee T.A.J."/>
        </authorList>
    </citation>
    <scope>NUCLEOTIDE SEQUENCE [LARGE SCALE GENOMIC DNA]</scope>
    <source>
        <strain evidence="18 19">CBS 809.83</strain>
    </source>
</reference>
<evidence type="ECO:0000259" key="16">
    <source>
        <dbReference type="PROSITE" id="PS50172"/>
    </source>
</evidence>
<dbReference type="InterPro" id="IPR001357">
    <property type="entry name" value="BRCT_dom"/>
</dbReference>
<keyword evidence="18" id="KW-0239">DNA-directed DNA polymerase</keyword>
<keyword evidence="7 14" id="KW-0479">Metal-binding</keyword>
<evidence type="ECO:0000256" key="13">
    <source>
        <dbReference type="PIRNR" id="PIRNR036573"/>
    </source>
</evidence>
<dbReference type="InterPro" id="IPR036420">
    <property type="entry name" value="BRCT_dom_sf"/>
</dbReference>
<feature type="domain" description="UmuC" evidence="17">
    <location>
        <begin position="246"/>
        <end position="434"/>
    </location>
</feature>
<evidence type="ECO:0000256" key="11">
    <source>
        <dbReference type="ARBA" id="ARBA00023204"/>
    </source>
</evidence>
<dbReference type="GO" id="GO:0003887">
    <property type="term" value="F:DNA-directed DNA polymerase activity"/>
    <property type="evidence" value="ECO:0007669"/>
    <property type="project" value="UniProtKB-KW"/>
</dbReference>
<dbReference type="GO" id="GO:0070987">
    <property type="term" value="P:error-free translesion synthesis"/>
    <property type="evidence" value="ECO:0007669"/>
    <property type="project" value="UniProtKB-ARBA"/>
</dbReference>
<dbReference type="PROSITE" id="PS50173">
    <property type="entry name" value="UMUC"/>
    <property type="match status" value="1"/>
</dbReference>
<dbReference type="InterPro" id="IPR001126">
    <property type="entry name" value="UmuC"/>
</dbReference>
<evidence type="ECO:0000256" key="3">
    <source>
        <dbReference type="ARBA" id="ARBA00020399"/>
    </source>
</evidence>
<dbReference type="GO" id="GO:0046872">
    <property type="term" value="F:metal ion binding"/>
    <property type="evidence" value="ECO:0007669"/>
    <property type="project" value="UniProtKB-KW"/>
</dbReference>
<comment type="similarity">
    <text evidence="2 13">Belongs to the DNA polymerase type-Y family.</text>
</comment>
<dbReference type="InterPro" id="IPR053848">
    <property type="entry name" value="IMS_HHH_1"/>
</dbReference>
<dbReference type="Pfam" id="PF11799">
    <property type="entry name" value="IMS_C"/>
    <property type="match status" value="1"/>
</dbReference>
<dbReference type="InterPro" id="IPR038401">
    <property type="entry name" value="Rev1_C_sf"/>
</dbReference>
<evidence type="ECO:0000313" key="18">
    <source>
        <dbReference type="EMBL" id="TPX60218.1"/>
    </source>
</evidence>
<evidence type="ECO:0000313" key="19">
    <source>
        <dbReference type="Proteomes" id="UP000318582"/>
    </source>
</evidence>
<dbReference type="PIRSF" id="PIRSF036573">
    <property type="entry name" value="REV1"/>
    <property type="match status" value="1"/>
</dbReference>
<dbReference type="GO" id="GO:0017125">
    <property type="term" value="F:deoxycytidyl transferase activity"/>
    <property type="evidence" value="ECO:0007669"/>
    <property type="project" value="TreeGrafter"/>
</dbReference>
<dbReference type="PROSITE" id="PS50172">
    <property type="entry name" value="BRCT"/>
    <property type="match status" value="1"/>
</dbReference>
<evidence type="ECO:0000256" key="4">
    <source>
        <dbReference type="ARBA" id="ARBA00022634"/>
    </source>
</evidence>
<dbReference type="SUPFAM" id="SSF56672">
    <property type="entry name" value="DNA/RNA polymerases"/>
    <property type="match status" value="1"/>
</dbReference>
<dbReference type="Gene3D" id="3.40.1170.60">
    <property type="match status" value="1"/>
</dbReference>
<evidence type="ECO:0000256" key="5">
    <source>
        <dbReference type="ARBA" id="ARBA00022679"/>
    </source>
</evidence>
<evidence type="ECO:0000259" key="17">
    <source>
        <dbReference type="PROSITE" id="PS50173"/>
    </source>
</evidence>
<keyword evidence="11 13" id="KW-0234">DNA repair</keyword>
<evidence type="ECO:0000256" key="6">
    <source>
        <dbReference type="ARBA" id="ARBA00022695"/>
    </source>
</evidence>
<dbReference type="Gene3D" id="3.30.1490.100">
    <property type="entry name" value="DNA polymerase, Y-family, little finger domain"/>
    <property type="match status" value="1"/>
</dbReference>
<dbReference type="Gene3D" id="1.10.150.20">
    <property type="entry name" value="5' to 3' exonuclease, C-terminal subdomain"/>
    <property type="match status" value="1"/>
</dbReference>
<evidence type="ECO:0000256" key="2">
    <source>
        <dbReference type="ARBA" id="ARBA00010945"/>
    </source>
</evidence>
<comment type="function">
    <text evidence="13">Deoxycytidyl transferase involved in DNA repair. Transfers a dCMP residue from dCTP to the 3'-end of a DNA primer in a template-dependent reaction. May assist in the first step in the bypass of abasic lesions by the insertion of a nucleotide opposite the lesion. Required for normal induction of mutations by physical and chemical agents.</text>
</comment>
<dbReference type="EC" id="2.7.7.-" evidence="13"/>
<sequence>MAFPGGFREYMAVKRQKLEFQGQQTAAAGSQSSILAGINVYFNGYTQTHGSSLTYLEFKELILTHGALVRDKLEGDVTHIIASQMTDSKMKQLRKPVVTPAWLLDSIKEKKLQNWLQYRLYTNVVASQKTLDRFGAHEETRVVQEPEPTIEAQPEIDIVEAEEEDEEEEVPDEAVLHFGTKRPQLNMDSEWVKANICTAPGFLQKYFNSSRLHHLSTWKSDLRDFVAMQQATLKRTLPRPNPNAIIMHVDMDCFFASVAVRERPDLRDRPVAVAHSAGTGGRGSTSEIASCNYAARAHGVRNGMSIGRAREMCKSLTVMPYEFENYDACSKALYTILLRYGDEVQAVSCDEAYLEVSSSIEKAEALPEIALANRIRAEILEATGCRASIGIGSNMLIARMATKEAKPDGAHLVPKGTETAFMESQTISDLPGVGYVLTEKLAHKNIKTCKELSALSLSMLQKECGEKTGSMLYKACRGIDTRELENKPRQSVGAEINWGIRFQNYDEVEKFLYELTEEVVKRMKAASVKGKHITIKVKRKRYEGEPAKVLGCGDCDNLSKSHAFKAASDSTEAIFREGYRMLCEMQMKVDDIRGVGLHVSKLEGGAGGQSGPMELGQKTLTFGAGPSNDPLKNERKRKHSATEDGASDLFSRYGIKVDEIDWDVLVQLPADLQAEIKPYLEARATQQIRNETPPAPQARQEDLSPSKAAKYTLPTASQVDPEVLRALPDSIRKELEAAMKAPDPKRNIAAQPGILKRGKRRGSKISPGKGQLRFDQYLPGGGIANRPPSPSPPPAAPVIPLPEPIGRPALGSVSDGDMVRAMLSDWISSYRGGPDPEDVEAVIQYISNLVQDMELEEVDILLRWLKAKVGADMNDRKSKGNGAWATVFSNLMAAANEEVKKNYGHPLKGCEET</sequence>
<evidence type="ECO:0000256" key="10">
    <source>
        <dbReference type="ARBA" id="ARBA00023125"/>
    </source>
</evidence>
<dbReference type="SUPFAM" id="SSF52113">
    <property type="entry name" value="BRCT domain"/>
    <property type="match status" value="1"/>
</dbReference>
<name>A0A507EAL0_9FUNG</name>
<dbReference type="Pfam" id="PF00533">
    <property type="entry name" value="BRCT"/>
    <property type="match status" value="1"/>
</dbReference>
<dbReference type="Pfam" id="PF00817">
    <property type="entry name" value="IMS"/>
    <property type="match status" value="1"/>
</dbReference>
<dbReference type="Pfam" id="PF14377">
    <property type="entry name" value="UBM"/>
    <property type="match status" value="1"/>
</dbReference>
<dbReference type="Gene3D" id="6.10.250.1630">
    <property type="match status" value="1"/>
</dbReference>
<gene>
    <name evidence="18" type="ORF">PhCBS80983_g01891</name>
</gene>
<feature type="binding site" evidence="14">
    <location>
        <position position="250"/>
    </location>
    <ligand>
        <name>Mg(2+)</name>
        <dbReference type="ChEBI" id="CHEBI:18420"/>
        <label>1</label>
    </ligand>
</feature>
<dbReference type="EMBL" id="QEAQ01000017">
    <property type="protein sequence ID" value="TPX60218.1"/>
    <property type="molecule type" value="Genomic_DNA"/>
</dbReference>
<dbReference type="Proteomes" id="UP000318582">
    <property type="component" value="Unassembled WGS sequence"/>
</dbReference>
<dbReference type="Pfam" id="PF21999">
    <property type="entry name" value="IMS_HHH_1"/>
    <property type="match status" value="1"/>
</dbReference>
<comment type="subcellular location">
    <subcellularLocation>
        <location evidence="1 13">Nucleus</location>
    </subcellularLocation>
</comment>
<keyword evidence="10 13" id="KW-0238">DNA-binding</keyword>
<dbReference type="GO" id="GO:0005634">
    <property type="term" value="C:nucleus"/>
    <property type="evidence" value="ECO:0007669"/>
    <property type="project" value="UniProtKB-SubCell"/>
</dbReference>
<evidence type="ECO:0000256" key="9">
    <source>
        <dbReference type="ARBA" id="ARBA00022842"/>
    </source>
</evidence>
<dbReference type="Gene3D" id="6.10.250.1490">
    <property type="match status" value="1"/>
</dbReference>
<dbReference type="Pfam" id="PF16727">
    <property type="entry name" value="REV1_C"/>
    <property type="match status" value="1"/>
</dbReference>
<comment type="caution">
    <text evidence="18">The sequence shown here is derived from an EMBL/GenBank/DDBJ whole genome shotgun (WGS) entry which is preliminary data.</text>
</comment>
<dbReference type="FunFam" id="3.30.1490.100:FF:000001">
    <property type="entry name" value="DNA repair protein REV1"/>
    <property type="match status" value="1"/>
</dbReference>
<dbReference type="InterPro" id="IPR036775">
    <property type="entry name" value="DNA_pol_Y-fam_lit_finger_sf"/>
</dbReference>
<dbReference type="InterPro" id="IPR025527">
    <property type="entry name" value="HUWE1/Rev1_UBM"/>
</dbReference>
<dbReference type="STRING" id="109895.A0A507EAL0"/>
<feature type="domain" description="BRCT" evidence="16">
    <location>
        <begin position="30"/>
        <end position="120"/>
    </location>
</feature>
<organism evidence="18 19">
    <name type="scientific">Powellomyces hirtus</name>
    <dbReference type="NCBI Taxonomy" id="109895"/>
    <lineage>
        <taxon>Eukaryota</taxon>
        <taxon>Fungi</taxon>
        <taxon>Fungi incertae sedis</taxon>
        <taxon>Chytridiomycota</taxon>
        <taxon>Chytridiomycota incertae sedis</taxon>
        <taxon>Chytridiomycetes</taxon>
        <taxon>Spizellomycetales</taxon>
        <taxon>Powellomycetaceae</taxon>
        <taxon>Powellomyces</taxon>
    </lineage>
</organism>
<dbReference type="InterPro" id="IPR043502">
    <property type="entry name" value="DNA/RNA_pol_sf"/>
</dbReference>
<accession>A0A507EAL0</accession>
<dbReference type="GO" id="GO:0006281">
    <property type="term" value="P:DNA repair"/>
    <property type="evidence" value="ECO:0007669"/>
    <property type="project" value="UniProtKB-KW"/>
</dbReference>
<dbReference type="AlphaFoldDB" id="A0A507EAL0"/>
<keyword evidence="19" id="KW-1185">Reference proteome</keyword>
<dbReference type="InterPro" id="IPR043128">
    <property type="entry name" value="Rev_trsase/Diguanyl_cyclase"/>
</dbReference>
<evidence type="ECO:0000256" key="14">
    <source>
        <dbReference type="PIRSR" id="PIRSR036573-2"/>
    </source>
</evidence>
<dbReference type="Gene3D" id="3.30.70.270">
    <property type="match status" value="1"/>
</dbReference>
<keyword evidence="4 13" id="KW-0237">DNA synthesis</keyword>
<keyword evidence="6 13" id="KW-0548">Nucleotidyltransferase</keyword>
<feature type="binding site" evidence="14">
    <location>
        <position position="351"/>
    </location>
    <ligand>
        <name>Mg(2+)</name>
        <dbReference type="ChEBI" id="CHEBI:18420"/>
        <label>1</label>
    </ligand>
</feature>
<evidence type="ECO:0000256" key="12">
    <source>
        <dbReference type="ARBA" id="ARBA00023242"/>
    </source>
</evidence>
<evidence type="ECO:0000256" key="15">
    <source>
        <dbReference type="SAM" id="MobiDB-lite"/>
    </source>
</evidence>
<dbReference type="InterPro" id="IPR017961">
    <property type="entry name" value="DNA_pol_Y-fam_little_finger"/>
</dbReference>